<dbReference type="RefSeq" id="WP_183270172.1">
    <property type="nucleotide sequence ID" value="NZ_CP133838.1"/>
</dbReference>
<keyword evidence="1" id="KW-0472">Membrane</keyword>
<organism evidence="2 3">
    <name type="scientific">Buttiauxella selenatireducens</name>
    <dbReference type="NCBI Taxonomy" id="3073902"/>
    <lineage>
        <taxon>Bacteria</taxon>
        <taxon>Pseudomonadati</taxon>
        <taxon>Pseudomonadota</taxon>
        <taxon>Gammaproteobacteria</taxon>
        <taxon>Enterobacterales</taxon>
        <taxon>Enterobacteriaceae</taxon>
        <taxon>Buttiauxella</taxon>
    </lineage>
</organism>
<dbReference type="InterPro" id="IPR004316">
    <property type="entry name" value="SWEET_rpt"/>
</dbReference>
<dbReference type="Pfam" id="PF03083">
    <property type="entry name" value="MtN3_slv"/>
    <property type="match status" value="1"/>
</dbReference>
<dbReference type="NCBIfam" id="NF037968">
    <property type="entry name" value="SemiSWEET_2"/>
    <property type="match status" value="1"/>
</dbReference>
<dbReference type="InterPro" id="IPR047662">
    <property type="entry name" value="SemiSWEET"/>
</dbReference>
<dbReference type="Gene3D" id="1.20.1280.290">
    <property type="match status" value="1"/>
</dbReference>
<protein>
    <submittedName>
        <fullName evidence="2">SemiSWEET transporter</fullName>
    </submittedName>
</protein>
<dbReference type="EMBL" id="CP133838">
    <property type="protein sequence ID" value="WMY75497.1"/>
    <property type="molecule type" value="Genomic_DNA"/>
</dbReference>
<accession>A0ABY9SDC9</accession>
<keyword evidence="3" id="KW-1185">Reference proteome</keyword>
<dbReference type="Proteomes" id="UP001246690">
    <property type="component" value="Chromosome"/>
</dbReference>
<name>A0ABY9SDC9_9ENTR</name>
<proteinExistence type="predicted"/>
<reference evidence="2 3" key="1">
    <citation type="submission" date="2023-09" db="EMBL/GenBank/DDBJ databases">
        <title>Buttiauxella selenatireducens sp. nov., isolated from the rhizosphere of Cardamine hupingshanesis.</title>
        <authorList>
            <person name="Zhang S."/>
            <person name="Xu Z."/>
            <person name="Wang H."/>
            <person name="Guo Y."/>
        </authorList>
    </citation>
    <scope>NUCLEOTIDE SEQUENCE [LARGE SCALE GENOMIC DNA]</scope>
    <source>
        <strain evidence="2 3">R73</strain>
    </source>
</reference>
<sequence length="87" mass="9457">MIDLAWLGPVAACCTTGSFALQVLHILKNRDTKAISLSMYLVFVFGVLCWLLYGMSNGDVPLMIANGITLVLAATVLLMKVVNERAR</sequence>
<feature type="transmembrane region" description="Helical" evidence="1">
    <location>
        <begin position="34"/>
        <end position="54"/>
    </location>
</feature>
<gene>
    <name evidence="2" type="ORF">RHD99_05935</name>
</gene>
<feature type="transmembrane region" description="Helical" evidence="1">
    <location>
        <begin position="60"/>
        <end position="82"/>
    </location>
</feature>
<evidence type="ECO:0000313" key="2">
    <source>
        <dbReference type="EMBL" id="WMY75497.1"/>
    </source>
</evidence>
<keyword evidence="1" id="KW-1133">Transmembrane helix</keyword>
<keyword evidence="1" id="KW-0812">Transmembrane</keyword>
<feature type="transmembrane region" description="Helical" evidence="1">
    <location>
        <begin position="6"/>
        <end position="27"/>
    </location>
</feature>
<evidence type="ECO:0000313" key="3">
    <source>
        <dbReference type="Proteomes" id="UP001246690"/>
    </source>
</evidence>
<evidence type="ECO:0000256" key="1">
    <source>
        <dbReference type="SAM" id="Phobius"/>
    </source>
</evidence>